<dbReference type="SUPFAM" id="SSF51445">
    <property type="entry name" value="(Trans)glycosidases"/>
    <property type="match status" value="1"/>
</dbReference>
<reference evidence="2 3" key="1">
    <citation type="submission" date="2021-03" db="EMBL/GenBank/DDBJ databases">
        <title>Fibrella sp. HMF5036 genome sequencing and assembly.</title>
        <authorList>
            <person name="Kang H."/>
            <person name="Kim H."/>
            <person name="Bae S."/>
            <person name="Joh K."/>
        </authorList>
    </citation>
    <scope>NUCLEOTIDE SEQUENCE [LARGE SCALE GENOMIC DNA]</scope>
    <source>
        <strain evidence="2 3">HMF5036</strain>
    </source>
</reference>
<dbReference type="InterPro" id="IPR017853">
    <property type="entry name" value="GH"/>
</dbReference>
<dbReference type="Gene3D" id="3.20.20.80">
    <property type="entry name" value="Glycosidases"/>
    <property type="match status" value="1"/>
</dbReference>
<evidence type="ECO:0000313" key="2">
    <source>
        <dbReference type="EMBL" id="MBO0930446.1"/>
    </source>
</evidence>
<feature type="signal peptide" evidence="1">
    <location>
        <begin position="1"/>
        <end position="20"/>
    </location>
</feature>
<sequence>MLSRLLLLFAIVGLATSLFAQPANMLRLYAPNPHYLAYNGQPVVLIGSGEHYGSVVNLDFDFKKYLQATTADGLNTTRLFTGAYVEKLGDFGIRKNTLAPVVGRLVLPWQRSNDSGYALGGNKFDLTSWDEAYFTRLNDFLAEAQRNGIIVEVNLFSAHYGGGWNYSAFNPKNNVNSTDSVKATTVNTLQNGNILGHQERYVREIVRRVNGFGNLYFEIQNEPWADQSDVVRMHNAYGPATDWRTTLQVVSQRSNDWQRQVASWITDEEKQLPVKHLISQDISNFHYPITNPDPNVSIFTFHYASPDAVRENSYLNKVIGFNETGFAGQADSTYRRQAWRFLFSGGGLFNQLDYSYAVGSETGTDSVSTSPGGGGPALRAQFKVLANLLKSLNVSQLSPDERIVKAAPGTQTWAMSNGKTRWAIYCETLATKPYDLTLNLPKGTYTAEWIDAKTGKSLQRVAVKNGVVQAPAGVADRVVVIGQ</sequence>
<protein>
    <submittedName>
        <fullName evidence="2">Cellulase family glycosylhydrolase</fullName>
    </submittedName>
</protein>
<feature type="chain" id="PRO_5038104008" evidence="1">
    <location>
        <begin position="21"/>
        <end position="483"/>
    </location>
</feature>
<dbReference type="Proteomes" id="UP000664795">
    <property type="component" value="Unassembled WGS sequence"/>
</dbReference>
<dbReference type="EMBL" id="JAFMYU010000003">
    <property type="protein sequence ID" value="MBO0930446.1"/>
    <property type="molecule type" value="Genomic_DNA"/>
</dbReference>
<dbReference type="AlphaFoldDB" id="A0A939JZ13"/>
<evidence type="ECO:0000313" key="3">
    <source>
        <dbReference type="Proteomes" id="UP000664795"/>
    </source>
</evidence>
<gene>
    <name evidence="2" type="ORF">J2I48_05535</name>
</gene>
<evidence type="ECO:0000256" key="1">
    <source>
        <dbReference type="SAM" id="SignalP"/>
    </source>
</evidence>
<comment type="caution">
    <text evidence="2">The sequence shown here is derived from an EMBL/GenBank/DDBJ whole genome shotgun (WGS) entry which is preliminary data.</text>
</comment>
<keyword evidence="3" id="KW-1185">Reference proteome</keyword>
<dbReference type="RefSeq" id="WP_207334408.1">
    <property type="nucleotide sequence ID" value="NZ_JAFMYU010000003.1"/>
</dbReference>
<name>A0A939JZ13_9BACT</name>
<organism evidence="2 3">
    <name type="scientific">Fibrella aquatilis</name>
    <dbReference type="NCBI Taxonomy" id="2817059"/>
    <lineage>
        <taxon>Bacteria</taxon>
        <taxon>Pseudomonadati</taxon>
        <taxon>Bacteroidota</taxon>
        <taxon>Cytophagia</taxon>
        <taxon>Cytophagales</taxon>
        <taxon>Spirosomataceae</taxon>
        <taxon>Fibrella</taxon>
    </lineage>
</organism>
<keyword evidence="1" id="KW-0732">Signal</keyword>
<proteinExistence type="predicted"/>
<accession>A0A939JZ13</accession>